<evidence type="ECO:0000313" key="4">
    <source>
        <dbReference type="EMBL" id="WZN41646.1"/>
    </source>
</evidence>
<dbReference type="EMBL" id="CP149822">
    <property type="protein sequence ID" value="WZN41646.1"/>
    <property type="molecule type" value="Genomic_DNA"/>
</dbReference>
<dbReference type="Gene3D" id="3.40.50.720">
    <property type="entry name" value="NAD(P)-binding Rossmann-like Domain"/>
    <property type="match status" value="1"/>
</dbReference>
<gene>
    <name evidence="4" type="ORF">WJU16_01155</name>
</gene>
<evidence type="ECO:0000313" key="5">
    <source>
        <dbReference type="Proteomes" id="UP001485459"/>
    </source>
</evidence>
<accession>A0ABZ2YPE6</accession>
<dbReference type="InterPro" id="IPR020904">
    <property type="entry name" value="Sc_DH/Rdtase_CS"/>
</dbReference>
<name>A0ABZ2YPE6_9BACT</name>
<dbReference type="GO" id="GO:0016491">
    <property type="term" value="F:oxidoreductase activity"/>
    <property type="evidence" value="ECO:0007669"/>
    <property type="project" value="UniProtKB-KW"/>
</dbReference>
<dbReference type="PRINTS" id="PR00081">
    <property type="entry name" value="GDHRDH"/>
</dbReference>
<dbReference type="PRINTS" id="PR00080">
    <property type="entry name" value="SDRFAMILY"/>
</dbReference>
<organism evidence="4 5">
    <name type="scientific">Chitinophaga pollutisoli</name>
    <dbReference type="NCBI Taxonomy" id="3133966"/>
    <lineage>
        <taxon>Bacteria</taxon>
        <taxon>Pseudomonadati</taxon>
        <taxon>Bacteroidota</taxon>
        <taxon>Chitinophagia</taxon>
        <taxon>Chitinophagales</taxon>
        <taxon>Chitinophagaceae</taxon>
        <taxon>Chitinophaga</taxon>
    </lineage>
</organism>
<proteinExistence type="inferred from homology"/>
<dbReference type="EC" id="1.-.-.-" evidence="4"/>
<dbReference type="RefSeq" id="WP_341836495.1">
    <property type="nucleotide sequence ID" value="NZ_CP149822.1"/>
</dbReference>
<protein>
    <submittedName>
        <fullName evidence="4">SDR family oxidoreductase</fullName>
        <ecNumber evidence="4">1.-.-.-</ecNumber>
    </submittedName>
</protein>
<sequence length="258" mass="27848">MQEQQTARKTLQGQYISLEGKKVLITGGTTGIGREIARMLAAEGAGVLIFGRDEKAMNEALEDIRASASGSDPVGFTADVATEDGIKKIFSEVDANGGIDILVNNAAIGYQGVMEGNYQELQYIVNVNILGYLACTQEAAKRMEAAGTRGQIIFIGSMSADTREPKSSVYVATKSSIQGFAVAVRKELNPKGISVSLIEPGAVDTDMQEQSAEEKLKKIEAEEMLMAEDIAEAVLFVVTRPERCDVVEMKIRPHKQLI</sequence>
<dbReference type="InterPro" id="IPR036291">
    <property type="entry name" value="NAD(P)-bd_dom_sf"/>
</dbReference>
<dbReference type="PANTHER" id="PTHR43115">
    <property type="entry name" value="DEHYDROGENASE/REDUCTASE SDR FAMILY MEMBER 11"/>
    <property type="match status" value="1"/>
</dbReference>
<keyword evidence="2 4" id="KW-0560">Oxidoreductase</keyword>
<keyword evidence="5" id="KW-1185">Reference proteome</keyword>
<evidence type="ECO:0000256" key="2">
    <source>
        <dbReference type="ARBA" id="ARBA00023002"/>
    </source>
</evidence>
<dbReference type="PROSITE" id="PS00061">
    <property type="entry name" value="ADH_SHORT"/>
    <property type="match status" value="1"/>
</dbReference>
<dbReference type="InterPro" id="IPR002347">
    <property type="entry name" value="SDR_fam"/>
</dbReference>
<evidence type="ECO:0000256" key="1">
    <source>
        <dbReference type="ARBA" id="ARBA00006484"/>
    </source>
</evidence>
<dbReference type="SUPFAM" id="SSF51735">
    <property type="entry name" value="NAD(P)-binding Rossmann-fold domains"/>
    <property type="match status" value="1"/>
</dbReference>
<comment type="similarity">
    <text evidence="1 3">Belongs to the short-chain dehydrogenases/reductases (SDR) family.</text>
</comment>
<dbReference type="Pfam" id="PF00106">
    <property type="entry name" value="adh_short"/>
    <property type="match status" value="1"/>
</dbReference>
<dbReference type="PANTHER" id="PTHR43115:SF4">
    <property type="entry name" value="DEHYDROGENASE_REDUCTASE SDR FAMILY MEMBER 11"/>
    <property type="match status" value="1"/>
</dbReference>
<dbReference type="Proteomes" id="UP001485459">
    <property type="component" value="Chromosome"/>
</dbReference>
<reference evidence="5" key="1">
    <citation type="submission" date="2024-03" db="EMBL/GenBank/DDBJ databases">
        <title>Chitinophaga horti sp. nov., isolated from garden soil.</title>
        <authorList>
            <person name="Lee D.S."/>
            <person name="Han D.M."/>
            <person name="Baek J.H."/>
            <person name="Choi D.G."/>
            <person name="Jeon J.H."/>
            <person name="Jeon C.O."/>
        </authorList>
    </citation>
    <scope>NUCLEOTIDE SEQUENCE [LARGE SCALE GENOMIC DNA]</scope>
    <source>
        <strain evidence="5">GPA1</strain>
    </source>
</reference>
<dbReference type="CDD" id="cd05233">
    <property type="entry name" value="SDR_c"/>
    <property type="match status" value="1"/>
</dbReference>
<evidence type="ECO:0000256" key="3">
    <source>
        <dbReference type="RuleBase" id="RU000363"/>
    </source>
</evidence>